<gene>
    <name evidence="4" type="ORF">HUG20_10280</name>
</gene>
<keyword evidence="1" id="KW-0145">Chemotaxis</keyword>
<dbReference type="GO" id="GO:0016787">
    <property type="term" value="F:hydrolase activity"/>
    <property type="evidence" value="ECO:0007669"/>
    <property type="project" value="UniProtKB-KW"/>
</dbReference>
<dbReference type="InterPro" id="IPR007597">
    <property type="entry name" value="CheC"/>
</dbReference>
<keyword evidence="5" id="KW-1185">Reference proteome</keyword>
<reference evidence="4 5" key="1">
    <citation type="submission" date="2020-06" db="EMBL/GenBank/DDBJ databases">
        <title>Genomic analysis of Salicibibacter sp. NKC21-4.</title>
        <authorList>
            <person name="Oh Y.J."/>
        </authorList>
    </citation>
    <scope>NUCLEOTIDE SEQUENCE [LARGE SCALE GENOMIC DNA]</scope>
    <source>
        <strain evidence="4 5">NKC21-4</strain>
    </source>
</reference>
<dbReference type="Pfam" id="PF04509">
    <property type="entry name" value="CheC"/>
    <property type="match status" value="2"/>
</dbReference>
<dbReference type="Gene3D" id="3.40.1550.10">
    <property type="entry name" value="CheC-like"/>
    <property type="match status" value="1"/>
</dbReference>
<dbReference type="SUPFAM" id="SSF103039">
    <property type="entry name" value="CheC-like"/>
    <property type="match status" value="1"/>
</dbReference>
<feature type="domain" description="CheC-like protein" evidence="3">
    <location>
        <begin position="104"/>
        <end position="140"/>
    </location>
</feature>
<feature type="domain" description="CheC-like protein" evidence="3">
    <location>
        <begin position="10"/>
        <end position="43"/>
    </location>
</feature>
<name>A0A7T7CFM8_9BACI</name>
<evidence type="ECO:0000256" key="2">
    <source>
        <dbReference type="ARBA" id="ARBA00022801"/>
    </source>
</evidence>
<evidence type="ECO:0000259" key="3">
    <source>
        <dbReference type="Pfam" id="PF04509"/>
    </source>
</evidence>
<dbReference type="InterPro" id="IPR028976">
    <property type="entry name" value="CheC-like_sf"/>
</dbReference>
<dbReference type="PANTHER" id="PTHR43693:SF1">
    <property type="entry name" value="PROTEIN PHOSPHATASE CHEZ"/>
    <property type="match status" value="1"/>
</dbReference>
<dbReference type="GO" id="GO:0006935">
    <property type="term" value="P:chemotaxis"/>
    <property type="evidence" value="ECO:0007669"/>
    <property type="project" value="UniProtKB-KW"/>
</dbReference>
<dbReference type="AlphaFoldDB" id="A0A7T7CFM8"/>
<dbReference type="EMBL" id="CP054706">
    <property type="protein sequence ID" value="QQK80238.1"/>
    <property type="molecule type" value="Genomic_DNA"/>
</dbReference>
<evidence type="ECO:0000256" key="1">
    <source>
        <dbReference type="ARBA" id="ARBA00022500"/>
    </source>
</evidence>
<organism evidence="4 5">
    <name type="scientific">Salicibibacter cibi</name>
    <dbReference type="NCBI Taxonomy" id="2743001"/>
    <lineage>
        <taxon>Bacteria</taxon>
        <taxon>Bacillati</taxon>
        <taxon>Bacillota</taxon>
        <taxon>Bacilli</taxon>
        <taxon>Bacillales</taxon>
        <taxon>Bacillaceae</taxon>
        <taxon>Salicibibacter</taxon>
    </lineage>
</organism>
<protein>
    <submittedName>
        <fullName evidence="4">Chemotaxis protein CheC</fullName>
    </submittedName>
</protein>
<proteinExistence type="predicted"/>
<dbReference type="PANTHER" id="PTHR43693">
    <property type="entry name" value="PROTEIN PHOSPHATASE CHEZ"/>
    <property type="match status" value="1"/>
</dbReference>
<keyword evidence="2" id="KW-0378">Hydrolase</keyword>
<dbReference type="Proteomes" id="UP000595349">
    <property type="component" value="Chromosome"/>
</dbReference>
<dbReference type="InterPro" id="IPR050992">
    <property type="entry name" value="CheZ_family_phosphatases"/>
</dbReference>
<evidence type="ECO:0000313" key="4">
    <source>
        <dbReference type="EMBL" id="QQK80238.1"/>
    </source>
</evidence>
<dbReference type="CDD" id="cd17909">
    <property type="entry name" value="CheC_ClassI"/>
    <property type="match status" value="1"/>
</dbReference>
<evidence type="ECO:0000313" key="5">
    <source>
        <dbReference type="Proteomes" id="UP000595349"/>
    </source>
</evidence>
<dbReference type="RefSeq" id="WP_200084394.1">
    <property type="nucleotide sequence ID" value="NZ_CP054706.1"/>
</dbReference>
<accession>A0A7T7CFM8</accession>
<sequence>MFSIHQAELDKIREISNIGLGQAATSLSRLLDMSCKMTVPAVTLTGFDEIIELAGGPENEVAAISLKMKGAFRATMLFIFPAAHVSNIIGRLTGESTGIMDGIGNSALHEFGNIITGAYVATFADVTKLNVRSSIPDVVIDMAGAAITPSLLPLSLYGDDVILIQTYFNDWFAESPERLQAQFYLIPEPGSMNVLRTALEGMPS</sequence>
<dbReference type="KEGG" id="scib:HUG20_10280"/>